<dbReference type="Gene3D" id="3.40.630.30">
    <property type="match status" value="1"/>
</dbReference>
<reference evidence="4" key="1">
    <citation type="submission" date="2015-09" db="EMBL/GenBank/DDBJ databases">
        <authorList>
            <person name="Rodrigo-Torres Lidia"/>
            <person name="Arahal R.David."/>
        </authorList>
    </citation>
    <scope>NUCLEOTIDE SEQUENCE [LARGE SCALE GENOMIC DNA]</scope>
    <source>
        <strain evidence="4">CECT 7735</strain>
    </source>
</reference>
<name>A0A0N7M9D5_9RHOB</name>
<keyword evidence="1 3" id="KW-0808">Transferase</keyword>
<dbReference type="GO" id="GO:0008080">
    <property type="term" value="F:N-acetyltransferase activity"/>
    <property type="evidence" value="ECO:0007669"/>
    <property type="project" value="InterPro"/>
</dbReference>
<organism evidence="3 4">
    <name type="scientific">Shimia thalassica</name>
    <dbReference type="NCBI Taxonomy" id="1715693"/>
    <lineage>
        <taxon>Bacteria</taxon>
        <taxon>Pseudomonadati</taxon>
        <taxon>Pseudomonadota</taxon>
        <taxon>Alphaproteobacteria</taxon>
        <taxon>Rhodobacterales</taxon>
        <taxon>Roseobacteraceae</taxon>
    </lineage>
</organism>
<dbReference type="PROSITE" id="PS51186">
    <property type="entry name" value="GNAT"/>
    <property type="match status" value="1"/>
</dbReference>
<keyword evidence="4" id="KW-1185">Reference proteome</keyword>
<proteinExistence type="predicted"/>
<evidence type="ECO:0000313" key="4">
    <source>
        <dbReference type="Proteomes" id="UP000051870"/>
    </source>
</evidence>
<dbReference type="PANTHER" id="PTHR13947:SF37">
    <property type="entry name" value="LD18367P"/>
    <property type="match status" value="1"/>
</dbReference>
<dbReference type="PANTHER" id="PTHR13947">
    <property type="entry name" value="GNAT FAMILY N-ACETYLTRANSFERASE"/>
    <property type="match status" value="1"/>
</dbReference>
<dbReference type="EMBL" id="CYTW01000002">
    <property type="protein sequence ID" value="CUJ98127.1"/>
    <property type="molecule type" value="Genomic_DNA"/>
</dbReference>
<evidence type="ECO:0000313" key="3">
    <source>
        <dbReference type="EMBL" id="CUJ98127.1"/>
    </source>
</evidence>
<accession>A0A0N7M9D5</accession>
<protein>
    <submittedName>
        <fullName evidence="3">Acetyltransferase (GNAT) family protein</fullName>
    </submittedName>
</protein>
<dbReference type="InterPro" id="IPR050769">
    <property type="entry name" value="NAT_camello-type"/>
</dbReference>
<evidence type="ECO:0000259" key="2">
    <source>
        <dbReference type="PROSITE" id="PS51186"/>
    </source>
</evidence>
<dbReference type="CDD" id="cd04301">
    <property type="entry name" value="NAT_SF"/>
    <property type="match status" value="1"/>
</dbReference>
<dbReference type="SUPFAM" id="SSF55729">
    <property type="entry name" value="Acyl-CoA N-acyltransferases (Nat)"/>
    <property type="match status" value="1"/>
</dbReference>
<dbReference type="Pfam" id="PF00583">
    <property type="entry name" value="Acetyltransf_1"/>
    <property type="match status" value="1"/>
</dbReference>
<dbReference type="InterPro" id="IPR000182">
    <property type="entry name" value="GNAT_dom"/>
</dbReference>
<feature type="domain" description="N-acetyltransferase" evidence="2">
    <location>
        <begin position="1"/>
        <end position="159"/>
    </location>
</feature>
<dbReference type="Proteomes" id="UP000051870">
    <property type="component" value="Unassembled WGS sequence"/>
</dbReference>
<dbReference type="GeneID" id="83881071"/>
<evidence type="ECO:0000256" key="1">
    <source>
        <dbReference type="ARBA" id="ARBA00022679"/>
    </source>
</evidence>
<gene>
    <name evidence="3" type="ORF">PH7735_02039</name>
</gene>
<dbReference type="InterPro" id="IPR016181">
    <property type="entry name" value="Acyl_CoA_acyltransferase"/>
</dbReference>
<dbReference type="RefSeq" id="WP_058311256.1">
    <property type="nucleotide sequence ID" value="NZ_CYTW01000002.1"/>
</dbReference>
<dbReference type="AlphaFoldDB" id="A0A0N7M9D5"/>
<dbReference type="STRING" id="1715693.PH7735_02039"/>
<sequence>MEFCNYFPPGALGDIIGLHSRYYASSWGFGTFFEAKVARELAGFADRASGTDLILIAHDAGVVKASLILDLNDPQSGARGAHLRWFICSQDCRGTGVGRSFMARAVAHAEQHSGGRMWLTTFAGLHSARHLYENFGFTLAVEAQGDAWGTTVTEQEFRR</sequence>